<evidence type="ECO:0000313" key="2">
    <source>
        <dbReference type="Proteomes" id="UP000614287"/>
    </source>
</evidence>
<protein>
    <submittedName>
        <fullName evidence="1">Uncharacterized protein</fullName>
    </submittedName>
</protein>
<sequence length="87" mass="9769">MKQLSLRSSVNGTWKSHFGEFQIWALGQQRLEVSFNSVYEYTLDDGSLMANMGQADGIAQIKGNTAIFKPQPDANCELILRFVNKTL</sequence>
<reference evidence="1" key="2">
    <citation type="submission" date="2020-09" db="EMBL/GenBank/DDBJ databases">
        <authorList>
            <person name="Sun Q."/>
            <person name="Kim S."/>
        </authorList>
    </citation>
    <scope>NUCLEOTIDE SEQUENCE</scope>
    <source>
        <strain evidence="1">KCTC 32501</strain>
    </source>
</reference>
<dbReference type="EMBL" id="BMZG01000001">
    <property type="protein sequence ID" value="GHA65470.1"/>
    <property type="molecule type" value="Genomic_DNA"/>
</dbReference>
<comment type="caution">
    <text evidence="1">The sequence shown here is derived from an EMBL/GenBank/DDBJ whole genome shotgun (WGS) entry which is preliminary data.</text>
</comment>
<accession>A0A8J3FZS5</accession>
<gene>
    <name evidence="1" type="ORF">GCM10009007_02560</name>
</gene>
<evidence type="ECO:0000313" key="1">
    <source>
        <dbReference type="EMBL" id="GHA65470.1"/>
    </source>
</evidence>
<dbReference type="AlphaFoldDB" id="A0A8J3FZS5"/>
<reference evidence="1" key="1">
    <citation type="journal article" date="2014" name="Int. J. Syst. Evol. Microbiol.">
        <title>Complete genome sequence of Corynebacterium casei LMG S-19264T (=DSM 44701T), isolated from a smear-ripened cheese.</title>
        <authorList>
            <consortium name="US DOE Joint Genome Institute (JGI-PGF)"/>
            <person name="Walter F."/>
            <person name="Albersmeier A."/>
            <person name="Kalinowski J."/>
            <person name="Ruckert C."/>
        </authorList>
    </citation>
    <scope>NUCLEOTIDE SEQUENCE</scope>
    <source>
        <strain evidence="1">KCTC 32501</strain>
    </source>
</reference>
<name>A0A8J3FZS5_9BURK</name>
<organism evidence="1 2">
    <name type="scientific">Formosimonas limnophila</name>
    <dbReference type="NCBI Taxonomy" id="1384487"/>
    <lineage>
        <taxon>Bacteria</taxon>
        <taxon>Pseudomonadati</taxon>
        <taxon>Pseudomonadota</taxon>
        <taxon>Betaproteobacteria</taxon>
        <taxon>Burkholderiales</taxon>
        <taxon>Burkholderiaceae</taxon>
        <taxon>Formosimonas</taxon>
    </lineage>
</organism>
<dbReference type="RefSeq" id="WP_189490540.1">
    <property type="nucleotide sequence ID" value="NZ_BMZG01000001.1"/>
</dbReference>
<keyword evidence="2" id="KW-1185">Reference proteome</keyword>
<proteinExistence type="predicted"/>
<dbReference type="Proteomes" id="UP000614287">
    <property type="component" value="Unassembled WGS sequence"/>
</dbReference>